<evidence type="ECO:0000256" key="1">
    <source>
        <dbReference type="ARBA" id="ARBA00012513"/>
    </source>
</evidence>
<evidence type="ECO:0000256" key="5">
    <source>
        <dbReference type="ARBA" id="ARBA00022777"/>
    </source>
</evidence>
<dbReference type="InterPro" id="IPR012291">
    <property type="entry name" value="CBM2_carb-bd_dom_sf"/>
</dbReference>
<protein>
    <recommendedName>
        <fullName evidence="1">non-specific serine/threonine protein kinase</fullName>
        <ecNumber evidence="1">2.7.11.1</ecNumber>
    </recommendedName>
</protein>
<dbReference type="SMART" id="SM00220">
    <property type="entry name" value="S_TKc"/>
    <property type="match status" value="1"/>
</dbReference>
<organism evidence="13 14">
    <name type="scientific">Micromonospora halophytica</name>
    <dbReference type="NCBI Taxonomy" id="47864"/>
    <lineage>
        <taxon>Bacteria</taxon>
        <taxon>Bacillati</taxon>
        <taxon>Actinomycetota</taxon>
        <taxon>Actinomycetes</taxon>
        <taxon>Micromonosporales</taxon>
        <taxon>Micromonosporaceae</taxon>
        <taxon>Micromonospora</taxon>
    </lineage>
</organism>
<dbReference type="GO" id="GO:0005524">
    <property type="term" value="F:ATP binding"/>
    <property type="evidence" value="ECO:0007669"/>
    <property type="project" value="UniProtKB-UniRule"/>
</dbReference>
<proteinExistence type="predicted"/>
<evidence type="ECO:0000256" key="7">
    <source>
        <dbReference type="ARBA" id="ARBA00047899"/>
    </source>
</evidence>
<dbReference type="Pfam" id="PF00069">
    <property type="entry name" value="Pkinase"/>
    <property type="match status" value="1"/>
</dbReference>
<evidence type="ECO:0000313" key="14">
    <source>
        <dbReference type="Proteomes" id="UP000199408"/>
    </source>
</evidence>
<evidence type="ECO:0000259" key="12">
    <source>
        <dbReference type="PROSITE" id="PS51173"/>
    </source>
</evidence>
<feature type="compositionally biased region" description="Low complexity" evidence="10">
    <location>
        <begin position="535"/>
        <end position="555"/>
    </location>
</feature>
<evidence type="ECO:0000256" key="2">
    <source>
        <dbReference type="ARBA" id="ARBA00022527"/>
    </source>
</evidence>
<dbReference type="RefSeq" id="WP_091296319.1">
    <property type="nucleotide sequence ID" value="NZ_FMDN01000008.1"/>
</dbReference>
<dbReference type="Gene3D" id="1.10.510.10">
    <property type="entry name" value="Transferase(Phosphotransferase) domain 1"/>
    <property type="match status" value="1"/>
</dbReference>
<evidence type="ECO:0000256" key="6">
    <source>
        <dbReference type="ARBA" id="ARBA00022840"/>
    </source>
</evidence>
<dbReference type="FunFam" id="3.30.200.20:FF:000035">
    <property type="entry name" value="Serine/threonine protein kinase Stk1"/>
    <property type="match status" value="1"/>
</dbReference>
<feature type="compositionally biased region" description="Pro residues" evidence="10">
    <location>
        <begin position="556"/>
        <end position="571"/>
    </location>
</feature>
<dbReference type="GO" id="GO:0004553">
    <property type="term" value="F:hydrolase activity, hydrolyzing O-glycosyl compounds"/>
    <property type="evidence" value="ECO:0007669"/>
    <property type="project" value="InterPro"/>
</dbReference>
<dbReference type="CDD" id="cd14014">
    <property type="entry name" value="STKc_PknB_like"/>
    <property type="match status" value="1"/>
</dbReference>
<dbReference type="AlphaFoldDB" id="A0A1C5I732"/>
<dbReference type="InterPro" id="IPR008271">
    <property type="entry name" value="Ser/Thr_kinase_AS"/>
</dbReference>
<feature type="domain" description="CBM2" evidence="12">
    <location>
        <begin position="363"/>
        <end position="472"/>
    </location>
</feature>
<dbReference type="Gene3D" id="3.30.200.20">
    <property type="entry name" value="Phosphorylase Kinase, domain 1"/>
    <property type="match status" value="1"/>
</dbReference>
<name>A0A1C5I732_9ACTN</name>
<feature type="compositionally biased region" description="Low complexity" evidence="10">
    <location>
        <begin position="474"/>
        <end position="486"/>
    </location>
</feature>
<dbReference type="PROSITE" id="PS00107">
    <property type="entry name" value="PROTEIN_KINASE_ATP"/>
    <property type="match status" value="1"/>
</dbReference>
<evidence type="ECO:0000313" key="13">
    <source>
        <dbReference type="EMBL" id="SCG54128.1"/>
    </source>
</evidence>
<feature type="region of interest" description="Disordered" evidence="10">
    <location>
        <begin position="284"/>
        <end position="321"/>
    </location>
</feature>
<dbReference type="InterPro" id="IPR001919">
    <property type="entry name" value="CBD2"/>
</dbReference>
<keyword evidence="5 13" id="KW-0418">Kinase</keyword>
<dbReference type="InterPro" id="IPR000719">
    <property type="entry name" value="Prot_kinase_dom"/>
</dbReference>
<evidence type="ECO:0000256" key="9">
    <source>
        <dbReference type="PROSITE-ProRule" id="PRU10141"/>
    </source>
</evidence>
<keyword evidence="6 9" id="KW-0067">ATP-binding</keyword>
<evidence type="ECO:0000256" key="10">
    <source>
        <dbReference type="SAM" id="MobiDB-lite"/>
    </source>
</evidence>
<dbReference type="SUPFAM" id="SSF49384">
    <property type="entry name" value="Carbohydrate-binding domain"/>
    <property type="match status" value="1"/>
</dbReference>
<feature type="domain" description="Protein kinase" evidence="11">
    <location>
        <begin position="8"/>
        <end position="267"/>
    </location>
</feature>
<evidence type="ECO:0000256" key="4">
    <source>
        <dbReference type="ARBA" id="ARBA00022741"/>
    </source>
</evidence>
<dbReference type="PANTHER" id="PTHR43289">
    <property type="entry name" value="MITOGEN-ACTIVATED PROTEIN KINASE KINASE KINASE 20-RELATED"/>
    <property type="match status" value="1"/>
</dbReference>
<feature type="region of interest" description="Disordered" evidence="10">
    <location>
        <begin position="474"/>
        <end position="609"/>
    </location>
</feature>
<keyword evidence="14" id="KW-1185">Reference proteome</keyword>
<dbReference type="Proteomes" id="UP000199408">
    <property type="component" value="Unassembled WGS sequence"/>
</dbReference>
<keyword evidence="3" id="KW-0808">Transferase</keyword>
<dbReference type="InterPro" id="IPR008965">
    <property type="entry name" value="CBM2/CBM3_carb-bd_dom_sf"/>
</dbReference>
<dbReference type="EMBL" id="FMDN01000008">
    <property type="protein sequence ID" value="SCG54128.1"/>
    <property type="molecule type" value="Genomic_DNA"/>
</dbReference>
<comment type="catalytic activity">
    <reaction evidence="7">
        <text>L-threonyl-[protein] + ATP = O-phospho-L-threonyl-[protein] + ADP + H(+)</text>
        <dbReference type="Rhea" id="RHEA:46608"/>
        <dbReference type="Rhea" id="RHEA-COMP:11060"/>
        <dbReference type="Rhea" id="RHEA-COMP:11605"/>
        <dbReference type="ChEBI" id="CHEBI:15378"/>
        <dbReference type="ChEBI" id="CHEBI:30013"/>
        <dbReference type="ChEBI" id="CHEBI:30616"/>
        <dbReference type="ChEBI" id="CHEBI:61977"/>
        <dbReference type="ChEBI" id="CHEBI:456216"/>
        <dbReference type="EC" id="2.7.11.1"/>
    </reaction>
</comment>
<reference evidence="14" key="1">
    <citation type="submission" date="2016-06" db="EMBL/GenBank/DDBJ databases">
        <authorList>
            <person name="Varghese N."/>
        </authorList>
    </citation>
    <scope>NUCLEOTIDE SEQUENCE [LARGE SCALE GENOMIC DNA]</scope>
    <source>
        <strain evidence="14">DSM 43171</strain>
    </source>
</reference>
<feature type="binding site" evidence="9">
    <location>
        <position position="37"/>
    </location>
    <ligand>
        <name>ATP</name>
        <dbReference type="ChEBI" id="CHEBI:30616"/>
    </ligand>
</feature>
<dbReference type="Gene3D" id="2.60.40.290">
    <property type="match status" value="1"/>
</dbReference>
<feature type="compositionally biased region" description="Polar residues" evidence="10">
    <location>
        <begin position="575"/>
        <end position="603"/>
    </location>
</feature>
<dbReference type="GO" id="GO:0004674">
    <property type="term" value="F:protein serine/threonine kinase activity"/>
    <property type="evidence" value="ECO:0007669"/>
    <property type="project" value="UniProtKB-KW"/>
</dbReference>
<evidence type="ECO:0000256" key="8">
    <source>
        <dbReference type="ARBA" id="ARBA00048679"/>
    </source>
</evidence>
<dbReference type="STRING" id="47864.GA0070560_108152"/>
<dbReference type="InterPro" id="IPR011009">
    <property type="entry name" value="Kinase-like_dom_sf"/>
</dbReference>
<dbReference type="PROSITE" id="PS50011">
    <property type="entry name" value="PROTEIN_KINASE_DOM"/>
    <property type="match status" value="1"/>
</dbReference>
<sequence>MRLLGGRYRLVEPVGRGGMAVVWRAEDELLHRTVAVKLLAPQLASDRRSRELIRAEASAAAQLNHPHIANVYDYGEARLHGYRRVPYLVMEFVHGETLAARLHGGGAMDWRDAVRVCADVAAALTAAHAADLVHRDVKPGNVLLAPAGVKLVDLGIALGVGQRSVGEHGEVLGTPRYMAPEQARGDAAVPASDVYALGLLLHECLVGVPLRQGDSVVELLAPGHAAPVAGVPGLPEAVGGLCGRCLAPDPADRPTSAQVWKLLSEVVGTRPAIPVGPAAGLDAASGPVPATRPAVPSGRIPRSGAVRATRPASSGRLPRRRGAARRGLLLAAVPSTALAAVLAAQLPGLTSTDDAAEGAGAGSDASSSGCTARYTSHRASDGTFTADLTVTHAGAARSENRTLSFALPAGQRLTGGTEGVHLLRRVRNVTVRVDGPAGPDGTTTVGLWGTYDDSTRGEPTGFAVNGVPCRRASTSITSTTVATPSVRPSRTTPGAGGGQDEETTASARPTDPTAGGSSTPASPDRTPTTGPPTGAPTSPGVPGVSPRPTTGAPSPTQSPSPAQSPSPPDAPGPVESTQPDTPATPTASTGESPAGTAQPSTDPSPGDGG</sequence>
<comment type="catalytic activity">
    <reaction evidence="8">
        <text>L-seryl-[protein] + ATP = O-phospho-L-seryl-[protein] + ADP + H(+)</text>
        <dbReference type="Rhea" id="RHEA:17989"/>
        <dbReference type="Rhea" id="RHEA-COMP:9863"/>
        <dbReference type="Rhea" id="RHEA-COMP:11604"/>
        <dbReference type="ChEBI" id="CHEBI:15378"/>
        <dbReference type="ChEBI" id="CHEBI:29999"/>
        <dbReference type="ChEBI" id="CHEBI:30616"/>
        <dbReference type="ChEBI" id="CHEBI:83421"/>
        <dbReference type="ChEBI" id="CHEBI:456216"/>
        <dbReference type="EC" id="2.7.11.1"/>
    </reaction>
</comment>
<dbReference type="EC" id="2.7.11.1" evidence="1"/>
<dbReference type="GO" id="GO:0005975">
    <property type="term" value="P:carbohydrate metabolic process"/>
    <property type="evidence" value="ECO:0007669"/>
    <property type="project" value="InterPro"/>
</dbReference>
<keyword evidence="2 13" id="KW-0723">Serine/threonine-protein kinase</keyword>
<gene>
    <name evidence="13" type="ORF">GA0070560_108152</name>
</gene>
<dbReference type="GO" id="GO:0030247">
    <property type="term" value="F:polysaccharide binding"/>
    <property type="evidence" value="ECO:0007669"/>
    <property type="project" value="UniProtKB-UniRule"/>
</dbReference>
<dbReference type="PROSITE" id="PS51173">
    <property type="entry name" value="CBM2"/>
    <property type="match status" value="1"/>
</dbReference>
<keyword evidence="4 9" id="KW-0547">Nucleotide-binding</keyword>
<dbReference type="SMART" id="SM00637">
    <property type="entry name" value="CBD_II"/>
    <property type="match status" value="1"/>
</dbReference>
<dbReference type="InterPro" id="IPR017441">
    <property type="entry name" value="Protein_kinase_ATP_BS"/>
</dbReference>
<dbReference type="PROSITE" id="PS00108">
    <property type="entry name" value="PROTEIN_KINASE_ST"/>
    <property type="match status" value="1"/>
</dbReference>
<evidence type="ECO:0000259" key="11">
    <source>
        <dbReference type="PROSITE" id="PS50011"/>
    </source>
</evidence>
<accession>A0A1C5I732</accession>
<dbReference type="SUPFAM" id="SSF56112">
    <property type="entry name" value="Protein kinase-like (PK-like)"/>
    <property type="match status" value="1"/>
</dbReference>
<evidence type="ECO:0000256" key="3">
    <source>
        <dbReference type="ARBA" id="ARBA00022679"/>
    </source>
</evidence>
<dbReference type="PANTHER" id="PTHR43289:SF6">
    <property type="entry name" value="SERINE_THREONINE-PROTEIN KINASE NEKL-3"/>
    <property type="match status" value="1"/>
</dbReference>